<evidence type="ECO:0000256" key="1">
    <source>
        <dbReference type="SAM" id="MobiDB-lite"/>
    </source>
</evidence>
<dbReference type="EMBL" id="GBRH01168096">
    <property type="protein sequence ID" value="JAE29800.1"/>
    <property type="molecule type" value="Transcribed_RNA"/>
</dbReference>
<keyword evidence="2" id="KW-1133">Transmembrane helix</keyword>
<evidence type="ECO:0000313" key="3">
    <source>
        <dbReference type="EMBL" id="JAE29800.1"/>
    </source>
</evidence>
<feature type="transmembrane region" description="Helical" evidence="2">
    <location>
        <begin position="112"/>
        <end position="131"/>
    </location>
</feature>
<organism evidence="3">
    <name type="scientific">Arundo donax</name>
    <name type="common">Giant reed</name>
    <name type="synonym">Donax arundinaceus</name>
    <dbReference type="NCBI Taxonomy" id="35708"/>
    <lineage>
        <taxon>Eukaryota</taxon>
        <taxon>Viridiplantae</taxon>
        <taxon>Streptophyta</taxon>
        <taxon>Embryophyta</taxon>
        <taxon>Tracheophyta</taxon>
        <taxon>Spermatophyta</taxon>
        <taxon>Magnoliopsida</taxon>
        <taxon>Liliopsida</taxon>
        <taxon>Poales</taxon>
        <taxon>Poaceae</taxon>
        <taxon>PACMAD clade</taxon>
        <taxon>Arundinoideae</taxon>
        <taxon>Arundineae</taxon>
        <taxon>Arundo</taxon>
    </lineage>
</organism>
<reference evidence="3" key="1">
    <citation type="submission" date="2014-09" db="EMBL/GenBank/DDBJ databases">
        <authorList>
            <person name="Magalhaes I.L.F."/>
            <person name="Oliveira U."/>
            <person name="Santos F.R."/>
            <person name="Vidigal T.H.D.A."/>
            <person name="Brescovit A.D."/>
            <person name="Santos A.J."/>
        </authorList>
    </citation>
    <scope>NUCLEOTIDE SEQUENCE</scope>
    <source>
        <tissue evidence="3">Shoot tissue taken approximately 20 cm above the soil surface</tissue>
    </source>
</reference>
<name>A0A0A9GXT3_ARUDO</name>
<keyword evidence="2" id="KW-0812">Transmembrane</keyword>
<sequence>MASPSGEASEAMCSSAALAASSRPADAAAAQLRRRWMRQRPRSSERSSRRSQGGVGDAVAGWSGMLEKFCSGDDVTDDDEPSSWTISLASSASSVVFLLGNQPPMMKKSLNLALLFLSLSLFRLLWIYTMGMEMVRHGTFDAAEVSLVSLTAAPRG</sequence>
<accession>A0A0A9GXT3</accession>
<keyword evidence="2" id="KW-0472">Membrane</keyword>
<proteinExistence type="predicted"/>
<protein>
    <submittedName>
        <fullName evidence="3">Uncharacterized protein</fullName>
    </submittedName>
</protein>
<feature type="compositionally biased region" description="Low complexity" evidence="1">
    <location>
        <begin position="8"/>
        <end position="31"/>
    </location>
</feature>
<dbReference type="AlphaFoldDB" id="A0A0A9GXT3"/>
<reference evidence="3" key="2">
    <citation type="journal article" date="2015" name="Data Brief">
        <title>Shoot transcriptome of the giant reed, Arundo donax.</title>
        <authorList>
            <person name="Barrero R.A."/>
            <person name="Guerrero F.D."/>
            <person name="Moolhuijzen P."/>
            <person name="Goolsby J.A."/>
            <person name="Tidwell J."/>
            <person name="Bellgard S.E."/>
            <person name="Bellgard M.I."/>
        </authorList>
    </citation>
    <scope>NUCLEOTIDE SEQUENCE</scope>
    <source>
        <tissue evidence="3">Shoot tissue taken approximately 20 cm above the soil surface</tissue>
    </source>
</reference>
<evidence type="ECO:0000256" key="2">
    <source>
        <dbReference type="SAM" id="Phobius"/>
    </source>
</evidence>
<feature type="region of interest" description="Disordered" evidence="1">
    <location>
        <begin position="1"/>
        <end position="59"/>
    </location>
</feature>
<feature type="compositionally biased region" description="Basic residues" evidence="1">
    <location>
        <begin position="32"/>
        <end position="41"/>
    </location>
</feature>